<evidence type="ECO:0000313" key="3">
    <source>
        <dbReference type="EMBL" id="VFT91455.1"/>
    </source>
</evidence>
<reference evidence="2" key="2">
    <citation type="submission" date="2019-06" db="EMBL/GenBank/DDBJ databases">
        <title>Genomics analysis of Aphanomyces spp. identifies a new class of oomycete effector associated with host adaptation.</title>
        <authorList>
            <person name="Gaulin E."/>
        </authorList>
    </citation>
    <scope>NUCLEOTIDE SEQUENCE</scope>
    <source>
        <strain evidence="2">CBS 578.67</strain>
    </source>
</reference>
<proteinExistence type="predicted"/>
<feature type="compositionally biased region" description="Basic and acidic residues" evidence="1">
    <location>
        <begin position="17"/>
        <end position="26"/>
    </location>
</feature>
<dbReference type="EMBL" id="CAADRA010005586">
    <property type="protein sequence ID" value="VFT91455.1"/>
    <property type="molecule type" value="Genomic_DNA"/>
</dbReference>
<feature type="compositionally biased region" description="Pro residues" evidence="1">
    <location>
        <begin position="1"/>
        <end position="13"/>
    </location>
</feature>
<protein>
    <submittedName>
        <fullName evidence="3">Aste57867_14636 protein</fullName>
    </submittedName>
</protein>
<keyword evidence="4" id="KW-1185">Reference proteome</keyword>
<evidence type="ECO:0000256" key="1">
    <source>
        <dbReference type="SAM" id="MobiDB-lite"/>
    </source>
</evidence>
<feature type="region of interest" description="Disordered" evidence="1">
    <location>
        <begin position="1"/>
        <end position="26"/>
    </location>
</feature>
<name>A0A485L252_9STRA</name>
<accession>A0A485L252</accession>
<dbReference type="AlphaFoldDB" id="A0A485L252"/>
<sequence>MPVRPPLTGPPVASPIADRHDSSEEEAKKLARRLKRRGYIRKMMQHYRQKERQDFATLHRQALGLEEQLRYLQAKASSSVRNASQTHLLPWKEVALALLGERMLSMREKETLVGQVDQVAAIVRDMSQWVAAHHVPLPMLPRHISTSWRNNTLLASDASRALGKDWILEQMHRNADRVFQQHGFPSLDSQQTFEHVACQVDDAGFVYVMAYQMVTVDTPPIDHVLCGFRNQLCHILGVNGKHEIRQATTVVESTATTSLHQMATHSDESVNLLCGQFNISDAHGMLVAQQILDDERWPHTCPQRHRMLWFERMHLPCGRKNIVRMLYIVNQSCDANGSMWHLDREAHHFNVDFTGCHTDHAKEAHFRRAHIEFGELAFAQARARLQQAPPTAPQ</sequence>
<organism evidence="3 4">
    <name type="scientific">Aphanomyces stellatus</name>
    <dbReference type="NCBI Taxonomy" id="120398"/>
    <lineage>
        <taxon>Eukaryota</taxon>
        <taxon>Sar</taxon>
        <taxon>Stramenopiles</taxon>
        <taxon>Oomycota</taxon>
        <taxon>Saprolegniomycetes</taxon>
        <taxon>Saprolegniales</taxon>
        <taxon>Verrucalvaceae</taxon>
        <taxon>Aphanomyces</taxon>
    </lineage>
</organism>
<reference evidence="3 4" key="1">
    <citation type="submission" date="2019-03" db="EMBL/GenBank/DDBJ databases">
        <authorList>
            <person name="Gaulin E."/>
            <person name="Dumas B."/>
        </authorList>
    </citation>
    <scope>NUCLEOTIDE SEQUENCE [LARGE SCALE GENOMIC DNA]</scope>
    <source>
        <strain evidence="3">CBS 568.67</strain>
    </source>
</reference>
<evidence type="ECO:0000313" key="2">
    <source>
        <dbReference type="EMBL" id="KAF0694501.1"/>
    </source>
</evidence>
<gene>
    <name evidence="3" type="primary">Aste57867_14636</name>
    <name evidence="2" type="ORF">As57867_014581</name>
    <name evidence="3" type="ORF">ASTE57867_14636</name>
</gene>
<evidence type="ECO:0000313" key="4">
    <source>
        <dbReference type="Proteomes" id="UP000332933"/>
    </source>
</evidence>
<dbReference type="Proteomes" id="UP000332933">
    <property type="component" value="Unassembled WGS sequence"/>
</dbReference>
<dbReference type="EMBL" id="VJMH01005565">
    <property type="protein sequence ID" value="KAF0694501.1"/>
    <property type="molecule type" value="Genomic_DNA"/>
</dbReference>